<comment type="subcellular location">
    <subcellularLocation>
        <location evidence="4">Secreted</location>
        <location evidence="4">Extracellular space</location>
        <location evidence="4">Apoplast</location>
    </subcellularLocation>
</comment>
<evidence type="ECO:0000256" key="4">
    <source>
        <dbReference type="RuleBase" id="RU363099"/>
    </source>
</evidence>
<dbReference type="AlphaFoldDB" id="A0A9Q0I0V4"/>
<keyword evidence="4" id="KW-0052">Apoplast</keyword>
<dbReference type="GO" id="GO:0048046">
    <property type="term" value="C:apoplast"/>
    <property type="evidence" value="ECO:0007669"/>
    <property type="project" value="UniProtKB-SubCell"/>
</dbReference>
<dbReference type="GO" id="GO:0009699">
    <property type="term" value="P:phenylpropanoid biosynthetic process"/>
    <property type="evidence" value="ECO:0007669"/>
    <property type="project" value="UniProtKB-ARBA"/>
</dbReference>
<name>A0A9Q0I0V4_9POAL</name>
<organism evidence="5 6">
    <name type="scientific">Rhynchospora breviuscula</name>
    <dbReference type="NCBI Taxonomy" id="2022672"/>
    <lineage>
        <taxon>Eukaryota</taxon>
        <taxon>Viridiplantae</taxon>
        <taxon>Streptophyta</taxon>
        <taxon>Embryophyta</taxon>
        <taxon>Tracheophyta</taxon>
        <taxon>Spermatophyta</taxon>
        <taxon>Magnoliopsida</taxon>
        <taxon>Liliopsida</taxon>
        <taxon>Poales</taxon>
        <taxon>Cyperaceae</taxon>
        <taxon>Cyperoideae</taxon>
        <taxon>Rhynchosporeae</taxon>
        <taxon>Rhynchospora</taxon>
    </lineage>
</organism>
<dbReference type="Proteomes" id="UP001151287">
    <property type="component" value="Unassembled WGS sequence"/>
</dbReference>
<comment type="function">
    <text evidence="4">Dirigent proteins impart stereoselectivity on the phenoxy radical-coupling reaction, yielding optically active lignans from two molecules of coniferyl alcohol in the biosynthesis of lignans, flavonolignans, and alkaloids and thus plays a central role in plant secondary metabolism.</text>
</comment>
<evidence type="ECO:0000256" key="1">
    <source>
        <dbReference type="ARBA" id="ARBA00010746"/>
    </source>
</evidence>
<evidence type="ECO:0000313" key="5">
    <source>
        <dbReference type="EMBL" id="KAJ1704323.1"/>
    </source>
</evidence>
<comment type="caution">
    <text evidence="5">The sequence shown here is derived from an EMBL/GenBank/DDBJ whole genome shotgun (WGS) entry which is preliminary data.</text>
</comment>
<proteinExistence type="inferred from homology"/>
<dbReference type="Pfam" id="PF03018">
    <property type="entry name" value="Dirigent"/>
    <property type="match status" value="1"/>
</dbReference>
<keyword evidence="6" id="KW-1185">Reference proteome</keyword>
<keyword evidence="3 4" id="KW-0964">Secreted</keyword>
<protein>
    <recommendedName>
        <fullName evidence="4">Dirigent protein</fullName>
    </recommendedName>
</protein>
<dbReference type="InterPro" id="IPR004265">
    <property type="entry name" value="Dirigent"/>
</dbReference>
<accession>A0A9Q0I0V4</accession>
<evidence type="ECO:0000256" key="2">
    <source>
        <dbReference type="ARBA" id="ARBA00011738"/>
    </source>
</evidence>
<dbReference type="OrthoDB" id="674221at2759"/>
<dbReference type="PANTHER" id="PTHR21495">
    <property type="entry name" value="NUCLEOPORIN-RELATED"/>
    <property type="match status" value="1"/>
</dbReference>
<evidence type="ECO:0000313" key="6">
    <source>
        <dbReference type="Proteomes" id="UP001151287"/>
    </source>
</evidence>
<comment type="subunit">
    <text evidence="2 4">Homodimer.</text>
</comment>
<sequence>MNKPTFVEDPARHPPQQNEFYLHLYLHHTPVGPNHNQSTIVRRAPRSFATTVINDWPLYDGLGPNAAVIARAQGLHAQAGMGAQSWHNTFSIVFTENTMFSGSSLQVMGPNVLEGEWAIVGGTGMFRLAQGVIYKKLQERRGHTEIMELDIHGFGNPMRAGSFWSLGKP</sequence>
<dbReference type="Gene3D" id="2.40.480.10">
    <property type="entry name" value="Allene oxide cyclase-like"/>
    <property type="match status" value="1"/>
</dbReference>
<dbReference type="EMBL" id="JAMQYH010000001">
    <property type="protein sequence ID" value="KAJ1704323.1"/>
    <property type="molecule type" value="Genomic_DNA"/>
</dbReference>
<evidence type="ECO:0000256" key="3">
    <source>
        <dbReference type="ARBA" id="ARBA00022525"/>
    </source>
</evidence>
<dbReference type="InterPro" id="IPR044859">
    <property type="entry name" value="Allene_oxi_cyc_Dirigent"/>
</dbReference>
<gene>
    <name evidence="5" type="ORF">LUZ63_004102</name>
</gene>
<comment type="similarity">
    <text evidence="1 4">Belongs to the plant dirigent protein family.</text>
</comment>
<reference evidence="5" key="1">
    <citation type="journal article" date="2022" name="Cell">
        <title>Repeat-based holocentromeres influence genome architecture and karyotype evolution.</title>
        <authorList>
            <person name="Hofstatter P.G."/>
            <person name="Thangavel G."/>
            <person name="Lux T."/>
            <person name="Neumann P."/>
            <person name="Vondrak T."/>
            <person name="Novak P."/>
            <person name="Zhang M."/>
            <person name="Costa L."/>
            <person name="Castellani M."/>
            <person name="Scott A."/>
            <person name="Toegelov H."/>
            <person name="Fuchs J."/>
            <person name="Mata-Sucre Y."/>
            <person name="Dias Y."/>
            <person name="Vanzela A.L.L."/>
            <person name="Huettel B."/>
            <person name="Almeida C.C.S."/>
            <person name="Simkova H."/>
            <person name="Souza G."/>
            <person name="Pedrosa-Harand A."/>
            <person name="Macas J."/>
            <person name="Mayer K.F.X."/>
            <person name="Houben A."/>
            <person name="Marques A."/>
        </authorList>
    </citation>
    <scope>NUCLEOTIDE SEQUENCE</scope>
    <source>
        <strain evidence="5">RhyBre1mFocal</strain>
    </source>
</reference>